<organism evidence="3 4">
    <name type="scientific">Geomonas propionica</name>
    <dbReference type="NCBI Taxonomy" id="2798582"/>
    <lineage>
        <taxon>Bacteria</taxon>
        <taxon>Pseudomonadati</taxon>
        <taxon>Thermodesulfobacteriota</taxon>
        <taxon>Desulfuromonadia</taxon>
        <taxon>Geobacterales</taxon>
        <taxon>Geobacteraceae</taxon>
        <taxon>Geomonas</taxon>
    </lineage>
</organism>
<dbReference type="InterPro" id="IPR029046">
    <property type="entry name" value="LolA/LolB/LppX"/>
</dbReference>
<accession>A0ABS0YNJ9</accession>
<dbReference type="Gene3D" id="2.50.20.10">
    <property type="entry name" value="Lipoprotein localisation LolA/LolB/LppX"/>
    <property type="match status" value="1"/>
</dbReference>
<dbReference type="InterPro" id="IPR004564">
    <property type="entry name" value="OM_lipoprot_carrier_LolA-like"/>
</dbReference>
<dbReference type="PANTHER" id="PTHR35869:SF1">
    <property type="entry name" value="OUTER-MEMBRANE LIPOPROTEIN CARRIER PROTEIN"/>
    <property type="match status" value="1"/>
</dbReference>
<keyword evidence="1 2" id="KW-0732">Signal</keyword>
<evidence type="ECO:0000313" key="4">
    <source>
        <dbReference type="Proteomes" id="UP000641025"/>
    </source>
</evidence>
<protein>
    <submittedName>
        <fullName evidence="3">Outer membrane lipoprotein carrier protein LolA</fullName>
    </submittedName>
</protein>
<sequence length="235" mass="25537">MKIARTALLCLALIAFNAGLALCAELSQVVRTIEQGYGSLNDLQADFSQRSSIKVMKREEKGAGELLLKKGGGKESMFRFNYSKPKQQIVSNGKTVWYYIPDQKQVMVMDLAQLLEASNGIAMNYLSGLGQVSKDFSIAFAAEAKDKSGNYQLELTPHKKSPAMAKLLLTISGDAVESFVAKGHPGTPFPVLSSTVVDQTGNTTRMDFSNVKTNRGISSGKFSFKIPSGVQVIKR</sequence>
<gene>
    <name evidence="3" type="ORF">JFN90_05270</name>
</gene>
<evidence type="ECO:0000256" key="1">
    <source>
        <dbReference type="ARBA" id="ARBA00022729"/>
    </source>
</evidence>
<dbReference type="PANTHER" id="PTHR35869">
    <property type="entry name" value="OUTER-MEMBRANE LIPOPROTEIN CARRIER PROTEIN"/>
    <property type="match status" value="1"/>
</dbReference>
<evidence type="ECO:0000313" key="3">
    <source>
        <dbReference type="EMBL" id="MBJ6799542.1"/>
    </source>
</evidence>
<dbReference type="Pfam" id="PF03548">
    <property type="entry name" value="LolA"/>
    <property type="match status" value="1"/>
</dbReference>
<dbReference type="SUPFAM" id="SSF89392">
    <property type="entry name" value="Prokaryotic lipoproteins and lipoprotein localization factors"/>
    <property type="match status" value="1"/>
</dbReference>
<dbReference type="EMBL" id="JAEMHK010000003">
    <property type="protein sequence ID" value="MBJ6799542.1"/>
    <property type="molecule type" value="Genomic_DNA"/>
</dbReference>
<reference evidence="3 4" key="1">
    <citation type="submission" date="2020-12" db="EMBL/GenBank/DDBJ databases">
        <title>Geomonas sp. Red259, isolated from paddy soil.</title>
        <authorList>
            <person name="Xu Z."/>
            <person name="Zhang Z."/>
            <person name="Masuda Y."/>
            <person name="Itoh H."/>
            <person name="Senoo K."/>
        </authorList>
    </citation>
    <scope>NUCLEOTIDE SEQUENCE [LARGE SCALE GENOMIC DNA]</scope>
    <source>
        <strain evidence="3 4">Red259</strain>
    </source>
</reference>
<dbReference type="RefSeq" id="WP_199394055.1">
    <property type="nucleotide sequence ID" value="NZ_JAEMHK010000003.1"/>
</dbReference>
<dbReference type="Proteomes" id="UP000641025">
    <property type="component" value="Unassembled WGS sequence"/>
</dbReference>
<feature type="signal peptide" evidence="2">
    <location>
        <begin position="1"/>
        <end position="23"/>
    </location>
</feature>
<evidence type="ECO:0000256" key="2">
    <source>
        <dbReference type="SAM" id="SignalP"/>
    </source>
</evidence>
<dbReference type="CDD" id="cd16325">
    <property type="entry name" value="LolA"/>
    <property type="match status" value="1"/>
</dbReference>
<name>A0ABS0YNJ9_9BACT</name>
<feature type="chain" id="PRO_5047289324" evidence="2">
    <location>
        <begin position="24"/>
        <end position="235"/>
    </location>
</feature>
<proteinExistence type="predicted"/>
<comment type="caution">
    <text evidence="3">The sequence shown here is derived from an EMBL/GenBank/DDBJ whole genome shotgun (WGS) entry which is preliminary data.</text>
</comment>
<keyword evidence="4" id="KW-1185">Reference proteome</keyword>
<keyword evidence="3" id="KW-0449">Lipoprotein</keyword>